<dbReference type="InterPro" id="IPR000615">
    <property type="entry name" value="Bestrophin"/>
</dbReference>
<evidence type="ECO:0000256" key="6">
    <source>
        <dbReference type="RuleBase" id="RU363126"/>
    </source>
</evidence>
<protein>
    <recommendedName>
        <fullName evidence="6">Bestrophin homolog</fullName>
    </recommendedName>
</protein>
<keyword evidence="6" id="KW-0869">Chloride channel</keyword>
<organism evidence="7 8">
    <name type="scientific">Daphnia magna</name>
    <dbReference type="NCBI Taxonomy" id="35525"/>
    <lineage>
        <taxon>Eukaryota</taxon>
        <taxon>Metazoa</taxon>
        <taxon>Ecdysozoa</taxon>
        <taxon>Arthropoda</taxon>
        <taxon>Crustacea</taxon>
        <taxon>Branchiopoda</taxon>
        <taxon>Diplostraca</taxon>
        <taxon>Cladocera</taxon>
        <taxon>Anomopoda</taxon>
        <taxon>Daphniidae</taxon>
        <taxon>Daphnia</taxon>
    </lineage>
</organism>
<reference evidence="7 8" key="1">
    <citation type="journal article" date="2023" name="Nucleic Acids Res.">
        <title>The hologenome of Daphnia magna reveals possible DNA methylation and microbiome-mediated evolution of the host genome.</title>
        <authorList>
            <person name="Chaturvedi A."/>
            <person name="Li X."/>
            <person name="Dhandapani V."/>
            <person name="Marshall H."/>
            <person name="Kissane S."/>
            <person name="Cuenca-Cambronero M."/>
            <person name="Asole G."/>
            <person name="Calvet F."/>
            <person name="Ruiz-Romero M."/>
            <person name="Marangio P."/>
            <person name="Guigo R."/>
            <person name="Rago D."/>
            <person name="Mirbahai L."/>
            <person name="Eastwood N."/>
            <person name="Colbourne J.K."/>
            <person name="Zhou J."/>
            <person name="Mallon E."/>
            <person name="Orsini L."/>
        </authorList>
    </citation>
    <scope>NUCLEOTIDE SEQUENCE [LARGE SCALE GENOMIC DNA]</scope>
    <source>
        <strain evidence="7">LRV0_1</strain>
    </source>
</reference>
<keyword evidence="4 6" id="KW-0472">Membrane</keyword>
<dbReference type="Pfam" id="PF01062">
    <property type="entry name" value="Bestrophin"/>
    <property type="match status" value="1"/>
</dbReference>
<comment type="function">
    <text evidence="6">Forms chloride channels.</text>
</comment>
<evidence type="ECO:0000256" key="2">
    <source>
        <dbReference type="ARBA" id="ARBA00022692"/>
    </source>
</evidence>
<keyword evidence="6" id="KW-1003">Cell membrane</keyword>
<proteinExistence type="inferred from homology"/>
<dbReference type="PANTHER" id="PTHR10736:SF0">
    <property type="entry name" value="BESTROPHIN HOMOLOG"/>
    <property type="match status" value="1"/>
</dbReference>
<dbReference type="PANTHER" id="PTHR10736">
    <property type="entry name" value="BESTROPHIN"/>
    <property type="match status" value="1"/>
</dbReference>
<keyword evidence="3 6" id="KW-1133">Transmembrane helix</keyword>
<comment type="caution">
    <text evidence="7">The sequence shown here is derived from an EMBL/GenBank/DDBJ whole genome shotgun (WGS) entry which is preliminary data.</text>
</comment>
<accession>A0ABR0AEZ3</accession>
<keyword evidence="6" id="KW-0868">Chloride</keyword>
<dbReference type="EMBL" id="JAOYFB010000037">
    <property type="protein sequence ID" value="KAK4023700.1"/>
    <property type="molecule type" value="Genomic_DNA"/>
</dbReference>
<evidence type="ECO:0000256" key="4">
    <source>
        <dbReference type="ARBA" id="ARBA00023136"/>
    </source>
</evidence>
<sequence length="88" mass="10218">MNLKKKPGLDLSGSFISLLWRWRGSLYKLCYKELICFLVPFGIVSIIYRQALDVEQKRHCNLGLKFGFTLATPCVVYLNRWFAIVTDT</sequence>
<keyword evidence="6" id="KW-0406">Ion transport</keyword>
<keyword evidence="8" id="KW-1185">Reference proteome</keyword>
<evidence type="ECO:0000256" key="3">
    <source>
        <dbReference type="ARBA" id="ARBA00022989"/>
    </source>
</evidence>
<comment type="caution">
    <text evidence="6">Lacks conserved residue(s) required for the propagation of feature annotation.</text>
</comment>
<comment type="subcellular location">
    <subcellularLocation>
        <location evidence="6">Cell membrane</location>
        <topology evidence="6">Multi-pass membrane protein</topology>
    </subcellularLocation>
    <subcellularLocation>
        <location evidence="1">Membrane</location>
    </subcellularLocation>
</comment>
<evidence type="ECO:0000256" key="1">
    <source>
        <dbReference type="ARBA" id="ARBA00004370"/>
    </source>
</evidence>
<gene>
    <name evidence="7" type="ORF">OUZ56_009099</name>
</gene>
<name>A0ABR0AEZ3_9CRUS</name>
<keyword evidence="6" id="KW-0407">Ion channel</keyword>
<feature type="transmembrane region" description="Helical" evidence="6">
    <location>
        <begin position="29"/>
        <end position="48"/>
    </location>
</feature>
<evidence type="ECO:0000313" key="7">
    <source>
        <dbReference type="EMBL" id="KAK4023700.1"/>
    </source>
</evidence>
<evidence type="ECO:0000256" key="5">
    <source>
        <dbReference type="ARBA" id="ARBA00034769"/>
    </source>
</evidence>
<dbReference type="InterPro" id="IPR021134">
    <property type="entry name" value="Bestrophin-like"/>
</dbReference>
<dbReference type="Proteomes" id="UP001234178">
    <property type="component" value="Unassembled WGS sequence"/>
</dbReference>
<keyword evidence="6" id="KW-0813">Transport</keyword>
<comment type="similarity">
    <text evidence="5 6">Belongs to the anion channel-forming bestrophin (TC 1.A.46) family. Calcium-sensitive chloride channel subfamily.</text>
</comment>
<evidence type="ECO:0000313" key="8">
    <source>
        <dbReference type="Proteomes" id="UP001234178"/>
    </source>
</evidence>
<keyword evidence="2 6" id="KW-0812">Transmembrane</keyword>